<comment type="caution">
    <text evidence="3">The sequence shown here is derived from an EMBL/GenBank/DDBJ whole genome shotgun (WGS) entry which is preliminary data.</text>
</comment>
<feature type="transmembrane region" description="Helical" evidence="2">
    <location>
        <begin position="66"/>
        <end position="82"/>
    </location>
</feature>
<feature type="compositionally biased region" description="Basic and acidic residues" evidence="1">
    <location>
        <begin position="26"/>
        <end position="38"/>
    </location>
</feature>
<proteinExistence type="predicted"/>
<keyword evidence="2" id="KW-1133">Transmembrane helix</keyword>
<evidence type="ECO:0000313" key="3">
    <source>
        <dbReference type="EMBL" id="KAJ7779509.1"/>
    </source>
</evidence>
<keyword evidence="4" id="KW-1185">Reference proteome</keyword>
<protein>
    <submittedName>
        <fullName evidence="3">Uncharacterized protein</fullName>
    </submittedName>
</protein>
<name>A0AAD7K6R3_9AGAR</name>
<keyword evidence="2" id="KW-0812">Transmembrane</keyword>
<organism evidence="3 4">
    <name type="scientific">Mycena maculata</name>
    <dbReference type="NCBI Taxonomy" id="230809"/>
    <lineage>
        <taxon>Eukaryota</taxon>
        <taxon>Fungi</taxon>
        <taxon>Dikarya</taxon>
        <taxon>Basidiomycota</taxon>
        <taxon>Agaricomycotina</taxon>
        <taxon>Agaricomycetes</taxon>
        <taxon>Agaricomycetidae</taxon>
        <taxon>Agaricales</taxon>
        <taxon>Marasmiineae</taxon>
        <taxon>Mycenaceae</taxon>
        <taxon>Mycena</taxon>
    </lineage>
</organism>
<evidence type="ECO:0000256" key="1">
    <source>
        <dbReference type="SAM" id="MobiDB-lite"/>
    </source>
</evidence>
<feature type="compositionally biased region" description="Polar residues" evidence="1">
    <location>
        <begin position="205"/>
        <end position="214"/>
    </location>
</feature>
<sequence>MGWGRRYARRGGEQKWNGQAGQMKTKSADADGIHDSTRRRAQMQTAHTTRQNESRRARHGPPKRRTWFPLLSFAVPSFLSWFPPPPSYVFYLILPFPRFSAPYVSSYSRSAYIFRSLGLHISLPRSAWPTYFSSRSRMRNQGCSALVQLQPRRLNHKRLGAIATNRHSLPDLAIGGGPSRLGDRRWTEPAVRDVGAGHVRRRRSSVWQGTSTSAGRPADVGQDQVHGVPKTLPLRPVVAPPDSRPLARHVAQSPRMTLTGRWAF</sequence>
<feature type="region of interest" description="Disordered" evidence="1">
    <location>
        <begin position="1"/>
        <end position="61"/>
    </location>
</feature>
<keyword evidence="2" id="KW-0472">Membrane</keyword>
<evidence type="ECO:0000256" key="2">
    <source>
        <dbReference type="SAM" id="Phobius"/>
    </source>
</evidence>
<reference evidence="3" key="1">
    <citation type="submission" date="2023-03" db="EMBL/GenBank/DDBJ databases">
        <title>Massive genome expansion in bonnet fungi (Mycena s.s.) driven by repeated elements and novel gene families across ecological guilds.</title>
        <authorList>
            <consortium name="Lawrence Berkeley National Laboratory"/>
            <person name="Harder C.B."/>
            <person name="Miyauchi S."/>
            <person name="Viragh M."/>
            <person name="Kuo A."/>
            <person name="Thoen E."/>
            <person name="Andreopoulos B."/>
            <person name="Lu D."/>
            <person name="Skrede I."/>
            <person name="Drula E."/>
            <person name="Henrissat B."/>
            <person name="Morin E."/>
            <person name="Kohler A."/>
            <person name="Barry K."/>
            <person name="LaButti K."/>
            <person name="Morin E."/>
            <person name="Salamov A."/>
            <person name="Lipzen A."/>
            <person name="Mereny Z."/>
            <person name="Hegedus B."/>
            <person name="Baldrian P."/>
            <person name="Stursova M."/>
            <person name="Weitz H."/>
            <person name="Taylor A."/>
            <person name="Grigoriev I.V."/>
            <person name="Nagy L.G."/>
            <person name="Martin F."/>
            <person name="Kauserud H."/>
        </authorList>
    </citation>
    <scope>NUCLEOTIDE SEQUENCE</scope>
    <source>
        <strain evidence="3">CBHHK188m</strain>
    </source>
</reference>
<dbReference type="EMBL" id="JARJLG010000007">
    <property type="protein sequence ID" value="KAJ7779509.1"/>
    <property type="molecule type" value="Genomic_DNA"/>
</dbReference>
<dbReference type="Proteomes" id="UP001215280">
    <property type="component" value="Unassembled WGS sequence"/>
</dbReference>
<feature type="region of interest" description="Disordered" evidence="1">
    <location>
        <begin position="194"/>
        <end position="224"/>
    </location>
</feature>
<gene>
    <name evidence="3" type="ORF">DFH07DRAFT_509436</name>
</gene>
<dbReference type="AlphaFoldDB" id="A0AAD7K6R3"/>
<evidence type="ECO:0000313" key="4">
    <source>
        <dbReference type="Proteomes" id="UP001215280"/>
    </source>
</evidence>
<accession>A0AAD7K6R3</accession>
<feature type="compositionally biased region" description="Polar residues" evidence="1">
    <location>
        <begin position="16"/>
        <end position="25"/>
    </location>
</feature>